<reference evidence="2" key="2">
    <citation type="submission" date="2016-04" db="EMBL/GenBank/DDBJ databases">
        <title>Planomonospora sphaerica JCM9374 whole genome shotgun sequence.</title>
        <authorList>
            <person name="Suzuki T."/>
            <person name="Dohra H."/>
            <person name="Kodani S."/>
        </authorList>
    </citation>
    <scope>NUCLEOTIDE SEQUENCE [LARGE SCALE GENOMIC DNA]</scope>
    <source>
        <strain evidence="2">JCM 9374</strain>
    </source>
</reference>
<accession>A0A171DFG1</accession>
<dbReference type="Gene3D" id="1.25.40.10">
    <property type="entry name" value="Tetratricopeptide repeat domain"/>
    <property type="match status" value="1"/>
</dbReference>
<comment type="caution">
    <text evidence="1">The sequence shown here is derived from an EMBL/GenBank/DDBJ whole genome shotgun (WGS) entry which is preliminary data.</text>
</comment>
<dbReference type="STRING" id="161355.PS9374_03898"/>
<protein>
    <submittedName>
        <fullName evidence="1">XRE family transcriptional regulator</fullName>
    </submittedName>
</protein>
<name>A0A171DFG1_9ACTN</name>
<gene>
    <name evidence="1" type="ORF">PS9374_03898</name>
</gene>
<dbReference type="InterPro" id="IPR011990">
    <property type="entry name" value="TPR-like_helical_dom_sf"/>
</dbReference>
<organism evidence="1 2">
    <name type="scientific">Planomonospora sphaerica</name>
    <dbReference type="NCBI Taxonomy" id="161355"/>
    <lineage>
        <taxon>Bacteria</taxon>
        <taxon>Bacillati</taxon>
        <taxon>Actinomycetota</taxon>
        <taxon>Actinomycetes</taxon>
        <taxon>Streptosporangiales</taxon>
        <taxon>Streptosporangiaceae</taxon>
        <taxon>Planomonospora</taxon>
    </lineage>
</organism>
<dbReference type="InterPro" id="IPR010982">
    <property type="entry name" value="Lambda_DNA-bd_dom_sf"/>
</dbReference>
<evidence type="ECO:0000313" key="1">
    <source>
        <dbReference type="EMBL" id="GAT68237.1"/>
    </source>
</evidence>
<keyword evidence="2" id="KW-1185">Reference proteome</keyword>
<dbReference type="RefSeq" id="WP_068898931.1">
    <property type="nucleotide sequence ID" value="NZ_BDCX01000009.1"/>
</dbReference>
<dbReference type="Gene3D" id="1.10.260.40">
    <property type="entry name" value="lambda repressor-like DNA-binding domains"/>
    <property type="match status" value="1"/>
</dbReference>
<dbReference type="SUPFAM" id="SSF48452">
    <property type="entry name" value="TPR-like"/>
    <property type="match status" value="1"/>
</dbReference>
<dbReference type="EMBL" id="BDCX01000009">
    <property type="protein sequence ID" value="GAT68237.1"/>
    <property type="molecule type" value="Genomic_DNA"/>
</dbReference>
<dbReference type="OrthoDB" id="3213425at2"/>
<evidence type="ECO:0000313" key="2">
    <source>
        <dbReference type="Proteomes" id="UP000077701"/>
    </source>
</evidence>
<dbReference type="GO" id="GO:0003677">
    <property type="term" value="F:DNA binding"/>
    <property type="evidence" value="ECO:0007669"/>
    <property type="project" value="InterPro"/>
</dbReference>
<proteinExistence type="predicted"/>
<dbReference type="AlphaFoldDB" id="A0A171DFG1"/>
<dbReference type="Proteomes" id="UP000077701">
    <property type="component" value="Unassembled WGS sequence"/>
</dbReference>
<reference evidence="1 2" key="1">
    <citation type="journal article" date="2016" name="Genome Announc.">
        <title>Draft Genome Sequence of Planomonospora sphaerica JCM9374, a Rare Actinomycete.</title>
        <authorList>
            <person name="Dohra H."/>
            <person name="Suzuki T."/>
            <person name="Inoue Y."/>
            <person name="Kodani S."/>
        </authorList>
    </citation>
    <scope>NUCLEOTIDE SEQUENCE [LARGE SCALE GENOMIC DNA]</scope>
    <source>
        <strain evidence="1 2">JCM 9374</strain>
    </source>
</reference>
<sequence length="413" mass="45454">MDEIPGWALRLRTERRERLWSQRQMARALVEAADERTRAHLATRESLTRMIKDWEKGRHQPKDPYRLLYCRVFDLSEAELFDLAGTAPRKSPAQVLAAIMPEGDLLSRLPAQTGRRIGMGTVHDLSARVHGLRLADDVIAGSDLIRPAFRELDAAVRLYRCGTHTEEAGQALLANIGELAQIVGWIASDAGQHEQAAQTYRLGISAAREAGDGPLEANLIGSLAYQTVNVGDVQEGVALARAALEAAGPDASPRLRALTWDRIAWAHARAGEAQPAMRALGEASAALDSTAGADEPSYLYWVSADELQIMEARAYTELRRPLRAVPLLSEVLTRYDATHARELALYLSWLAVALADANEPEEAARTASRMLDLSADLTSDRTTQRARVVLARLKPYADVPQVRELLTRYPMSA</sequence>